<dbReference type="InterPro" id="IPR015943">
    <property type="entry name" value="WD40/YVTN_repeat-like_dom_sf"/>
</dbReference>
<dbReference type="PANTHER" id="PTHR47232:SF1">
    <property type="entry name" value="TRANSDUCIN FAMILY PROTEIN _ WD-40 REPEAT FAMILY PROTEIN"/>
    <property type="match status" value="1"/>
</dbReference>
<feature type="compositionally biased region" description="Basic residues" evidence="2">
    <location>
        <begin position="250"/>
        <end position="259"/>
    </location>
</feature>
<accession>A0A166N4Q4</accession>
<dbReference type="SUPFAM" id="SSF50978">
    <property type="entry name" value="WD40 repeat-like"/>
    <property type="match status" value="1"/>
</dbReference>
<evidence type="ECO:0000256" key="2">
    <source>
        <dbReference type="SAM" id="MobiDB-lite"/>
    </source>
</evidence>
<feature type="region of interest" description="Disordered" evidence="2">
    <location>
        <begin position="45"/>
        <end position="76"/>
    </location>
</feature>
<dbReference type="Pfam" id="PF00400">
    <property type="entry name" value="WD40"/>
    <property type="match status" value="1"/>
</dbReference>
<keyword evidence="4" id="KW-1185">Reference proteome</keyword>
<protein>
    <submittedName>
        <fullName evidence="3">Uncharacterized protein</fullName>
    </submittedName>
</protein>
<dbReference type="PANTHER" id="PTHR47232">
    <property type="entry name" value="TRANSDUCIN FAMILY PROTEIN / WD-40 REPEAT FAMILY PROTEIN"/>
    <property type="match status" value="1"/>
</dbReference>
<feature type="compositionally biased region" description="Polar residues" evidence="2">
    <location>
        <begin position="179"/>
        <end position="189"/>
    </location>
</feature>
<dbReference type="Proteomes" id="UP000076532">
    <property type="component" value="Unassembled WGS sequence"/>
</dbReference>
<dbReference type="STRING" id="436010.A0A166N4Q4"/>
<dbReference type="AlphaFoldDB" id="A0A166N4Q4"/>
<feature type="region of interest" description="Disordered" evidence="2">
    <location>
        <begin position="150"/>
        <end position="293"/>
    </location>
</feature>
<feature type="compositionally biased region" description="Acidic residues" evidence="2">
    <location>
        <begin position="58"/>
        <end position="68"/>
    </location>
</feature>
<name>A0A166N4Q4_9AGAM</name>
<dbReference type="SMART" id="SM00320">
    <property type="entry name" value="WD40"/>
    <property type="match status" value="1"/>
</dbReference>
<dbReference type="EMBL" id="KV417525">
    <property type="protein sequence ID" value="KZP24639.1"/>
    <property type="molecule type" value="Genomic_DNA"/>
</dbReference>
<dbReference type="Gene3D" id="2.130.10.10">
    <property type="entry name" value="YVTN repeat-like/Quinoprotein amine dehydrogenase"/>
    <property type="match status" value="1"/>
</dbReference>
<evidence type="ECO:0000313" key="4">
    <source>
        <dbReference type="Proteomes" id="UP000076532"/>
    </source>
</evidence>
<reference evidence="3 4" key="1">
    <citation type="journal article" date="2016" name="Mol. Biol. Evol.">
        <title>Comparative Genomics of Early-Diverging Mushroom-Forming Fungi Provides Insights into the Origins of Lignocellulose Decay Capabilities.</title>
        <authorList>
            <person name="Nagy L.G."/>
            <person name="Riley R."/>
            <person name="Tritt A."/>
            <person name="Adam C."/>
            <person name="Daum C."/>
            <person name="Floudas D."/>
            <person name="Sun H."/>
            <person name="Yadav J.S."/>
            <person name="Pangilinan J."/>
            <person name="Larsson K.H."/>
            <person name="Matsuura K."/>
            <person name="Barry K."/>
            <person name="Labutti K."/>
            <person name="Kuo R."/>
            <person name="Ohm R.A."/>
            <person name="Bhattacharya S.S."/>
            <person name="Shirouzu T."/>
            <person name="Yoshinaga Y."/>
            <person name="Martin F.M."/>
            <person name="Grigoriev I.V."/>
            <person name="Hibbett D.S."/>
        </authorList>
    </citation>
    <scope>NUCLEOTIDE SEQUENCE [LARGE SCALE GENOMIC DNA]</scope>
    <source>
        <strain evidence="3 4">CBS 109695</strain>
    </source>
</reference>
<keyword evidence="1" id="KW-0853">WD repeat</keyword>
<feature type="repeat" description="WD" evidence="1">
    <location>
        <begin position="396"/>
        <end position="430"/>
    </location>
</feature>
<proteinExistence type="predicted"/>
<evidence type="ECO:0000256" key="1">
    <source>
        <dbReference type="PROSITE-ProRule" id="PRU00221"/>
    </source>
</evidence>
<evidence type="ECO:0000313" key="3">
    <source>
        <dbReference type="EMBL" id="KZP24639.1"/>
    </source>
</evidence>
<sequence length="629" mass="69129">MGQVLEWPDKHSSPIFAGELPSGTSWSALLSLIPASFMAKHSPERVPQSSLSTPICIDDSDSDVEGVEDLPSTTAPSDITVRQKTNTGSIADEMIIDTPGPNEPEFEETWVDSDTLAPVDTAEAKRLPRKEPAPSGGLLERAFALDWEEPSSDVAVDDEFSSDDDVPVGRKFAKPSVIINPSHSASPLNTVGEAYEEGWSSESDDSDSSRTSPALQHAHVTPFSRSKNFTRPTAKDNVFVKHSPNIQSSSRRKPPHQKSSHTATTSARPPDSIGNHATSSSDRESSSLVMLPSAPNAKPRRLLVPSTKGLALVTITMRGDVNFLDPARNFTRISLWSIPNKGELRHVKDACMVGDTAVIGHAGRASQVSVIHLSKDTPPRQRDLQSLPHESGVSCVSALPYDPACLRFVTGGYDKRVYLWDMSEGGHKSKTEILPLVHNSVVQALSYRKVDQSILSGSGTNIFTTDLRKSQLFKKAKISNVVRHIHMHPQEANLSILEVDHLDFQIQLYDRRRGNHDRAPCIQFGYRTPGSEKIRYSKGSTSYNTFCKGYTDGLVRLWDFRNPKVSFMLRSSFEVGLTSPQKELHTVDWRPSPHPIAHTALSNGTTLAYGGGPSKILTSQVVHFRHDLR</sequence>
<dbReference type="InterPro" id="IPR001680">
    <property type="entry name" value="WD40_rpt"/>
</dbReference>
<dbReference type="PROSITE" id="PS50082">
    <property type="entry name" value="WD_REPEATS_2"/>
    <property type="match status" value="1"/>
</dbReference>
<feature type="compositionally biased region" description="Acidic residues" evidence="2">
    <location>
        <begin position="150"/>
        <end position="166"/>
    </location>
</feature>
<dbReference type="OrthoDB" id="1897642at2759"/>
<dbReference type="InterPro" id="IPR036322">
    <property type="entry name" value="WD40_repeat_dom_sf"/>
</dbReference>
<gene>
    <name evidence="3" type="ORF">FIBSPDRAFT_418345</name>
</gene>
<organism evidence="3 4">
    <name type="scientific">Athelia psychrophila</name>
    <dbReference type="NCBI Taxonomy" id="1759441"/>
    <lineage>
        <taxon>Eukaryota</taxon>
        <taxon>Fungi</taxon>
        <taxon>Dikarya</taxon>
        <taxon>Basidiomycota</taxon>
        <taxon>Agaricomycotina</taxon>
        <taxon>Agaricomycetes</taxon>
        <taxon>Agaricomycetidae</taxon>
        <taxon>Atheliales</taxon>
        <taxon>Atheliaceae</taxon>
        <taxon>Athelia</taxon>
    </lineage>
</organism>